<evidence type="ECO:0000313" key="2">
    <source>
        <dbReference type="EMBL" id="GGL42328.1"/>
    </source>
</evidence>
<evidence type="ECO:0000313" key="3">
    <source>
        <dbReference type="Proteomes" id="UP000628840"/>
    </source>
</evidence>
<keyword evidence="1" id="KW-0812">Transmembrane</keyword>
<keyword evidence="3" id="KW-1185">Reference proteome</keyword>
<feature type="transmembrane region" description="Helical" evidence="1">
    <location>
        <begin position="140"/>
        <end position="160"/>
    </location>
</feature>
<feature type="transmembrane region" description="Helical" evidence="1">
    <location>
        <begin position="74"/>
        <end position="95"/>
    </location>
</feature>
<dbReference type="Proteomes" id="UP000628840">
    <property type="component" value="Unassembled WGS sequence"/>
</dbReference>
<keyword evidence="1" id="KW-0472">Membrane</keyword>
<dbReference type="AlphaFoldDB" id="A0A830EYG8"/>
<evidence type="ECO:0000256" key="1">
    <source>
        <dbReference type="SAM" id="Phobius"/>
    </source>
</evidence>
<dbReference type="RefSeq" id="WP_188884239.1">
    <property type="nucleotide sequence ID" value="NZ_BMPF01000005.1"/>
</dbReference>
<keyword evidence="1" id="KW-1133">Transmembrane helix</keyword>
<gene>
    <name evidence="2" type="ORF">GCM10009037_27340</name>
</gene>
<comment type="caution">
    <text evidence="2">The sequence shown here is derived from an EMBL/GenBank/DDBJ whole genome shotgun (WGS) entry which is preliminary data.</text>
</comment>
<protein>
    <submittedName>
        <fullName evidence="2">Uncharacterized protein</fullName>
    </submittedName>
</protein>
<dbReference type="EMBL" id="BMPF01000005">
    <property type="protein sequence ID" value="GGL42328.1"/>
    <property type="molecule type" value="Genomic_DNA"/>
</dbReference>
<organism evidence="2 3">
    <name type="scientific">Halarchaeum grantii</name>
    <dbReference type="NCBI Taxonomy" id="1193105"/>
    <lineage>
        <taxon>Archaea</taxon>
        <taxon>Methanobacteriati</taxon>
        <taxon>Methanobacteriota</taxon>
        <taxon>Stenosarchaea group</taxon>
        <taxon>Halobacteria</taxon>
        <taxon>Halobacteriales</taxon>
        <taxon>Halobacteriaceae</taxon>
    </lineage>
</organism>
<feature type="transmembrane region" description="Helical" evidence="1">
    <location>
        <begin position="12"/>
        <end position="32"/>
    </location>
</feature>
<feature type="transmembrane region" description="Helical" evidence="1">
    <location>
        <begin position="44"/>
        <end position="67"/>
    </location>
</feature>
<proteinExistence type="predicted"/>
<feature type="transmembrane region" description="Helical" evidence="1">
    <location>
        <begin position="107"/>
        <end position="128"/>
    </location>
</feature>
<name>A0A830EYG8_9EURY</name>
<sequence>MAPSTRTADTRTLSGVLVGLTILGLALLVANVPSSPLRSGNLELFTIFVFPLVISLVAYVGFAELVVWWEVALLAVWGGLSVAVTAFVGFLATMGASGGYPGVVVELVRNIAMFLAVTLGLGIPYGLAGKYRREHPRRTVVSAILAFVVLFTFFNAVAVVTT</sequence>
<reference evidence="2 3" key="1">
    <citation type="journal article" date="2019" name="Int. J. Syst. Evol. Microbiol.">
        <title>The Global Catalogue of Microorganisms (GCM) 10K type strain sequencing project: providing services to taxonomists for standard genome sequencing and annotation.</title>
        <authorList>
            <consortium name="The Broad Institute Genomics Platform"/>
            <consortium name="The Broad Institute Genome Sequencing Center for Infectious Disease"/>
            <person name="Wu L."/>
            <person name="Ma J."/>
        </authorList>
    </citation>
    <scope>NUCLEOTIDE SEQUENCE [LARGE SCALE GENOMIC DNA]</scope>
    <source>
        <strain evidence="2 3">JCM 19585</strain>
    </source>
</reference>
<accession>A0A830EYG8</accession>
<dbReference type="OrthoDB" id="267806at2157"/>